<keyword evidence="2" id="KW-1185">Reference proteome</keyword>
<dbReference type="Proteomes" id="UP001519332">
    <property type="component" value="Unassembled WGS sequence"/>
</dbReference>
<accession>A0ABS4T7J3</accession>
<evidence type="ECO:0000313" key="2">
    <source>
        <dbReference type="Proteomes" id="UP001519332"/>
    </source>
</evidence>
<protein>
    <recommendedName>
        <fullName evidence="3">CU044_5270 family protein</fullName>
    </recommendedName>
</protein>
<reference evidence="1 2" key="1">
    <citation type="submission" date="2021-03" db="EMBL/GenBank/DDBJ databases">
        <title>Sequencing the genomes of 1000 actinobacteria strains.</title>
        <authorList>
            <person name="Klenk H.-P."/>
        </authorList>
    </citation>
    <scope>NUCLEOTIDE SEQUENCE [LARGE SCALE GENOMIC DNA]</scope>
    <source>
        <strain evidence="1 2">DSM 46670</strain>
    </source>
</reference>
<comment type="caution">
    <text evidence="1">The sequence shown here is derived from an EMBL/GenBank/DDBJ whole genome shotgun (WGS) entry which is preliminary data.</text>
</comment>
<sequence>MPDVDDPEVDGVDSIVRAVLADTPRMTEESFAAGRERVLAQRRKPRQWLRIASVAAGVALVATTALFIPSSDTELAETASAASVLDRAASLVRDPDLMQNQFRYVSLESTSPPPLYYEMPPSSERPPPSSKQCDSLPMYAEQTWIPRDPAAEWFQLSGVRQVSGKVGDEVKCDFRTTDRAAEHGAFATARPNPPPAWEILEPKHAAGLPRDPEAMYRKLSASVPRANPSLGNFLLFVSRGFMLPADMRATLLRATKYLPGVTVTQESVTIDGRTGIAVGLPAKANGGAQQDIVIDPKDGSLIAYRRFVDNQKSIDVFTYGVAEKSGEKPRG</sequence>
<gene>
    <name evidence="1" type="ORF">JOF56_000223</name>
</gene>
<dbReference type="RefSeq" id="WP_209633484.1">
    <property type="nucleotide sequence ID" value="NZ_JAGINW010000001.1"/>
</dbReference>
<evidence type="ECO:0008006" key="3">
    <source>
        <dbReference type="Google" id="ProtNLM"/>
    </source>
</evidence>
<proteinExistence type="predicted"/>
<evidence type="ECO:0000313" key="1">
    <source>
        <dbReference type="EMBL" id="MBP2319838.1"/>
    </source>
</evidence>
<organism evidence="1 2">
    <name type="scientific">Kibdelosporangium banguiense</name>
    <dbReference type="NCBI Taxonomy" id="1365924"/>
    <lineage>
        <taxon>Bacteria</taxon>
        <taxon>Bacillati</taxon>
        <taxon>Actinomycetota</taxon>
        <taxon>Actinomycetes</taxon>
        <taxon>Pseudonocardiales</taxon>
        <taxon>Pseudonocardiaceae</taxon>
        <taxon>Kibdelosporangium</taxon>
    </lineage>
</organism>
<name>A0ABS4T7J3_9PSEU</name>
<dbReference type="EMBL" id="JAGINW010000001">
    <property type="protein sequence ID" value="MBP2319838.1"/>
    <property type="molecule type" value="Genomic_DNA"/>
</dbReference>